<feature type="compositionally biased region" description="Basic and acidic residues" evidence="1">
    <location>
        <begin position="1"/>
        <end position="30"/>
    </location>
</feature>
<dbReference type="STRING" id="633194.SAMN05421759_1091"/>
<evidence type="ECO:0000313" key="2">
    <source>
        <dbReference type="EMBL" id="SIS99243.1"/>
    </source>
</evidence>
<keyword evidence="3" id="KW-1185">Reference proteome</keyword>
<evidence type="ECO:0000256" key="1">
    <source>
        <dbReference type="SAM" id="MobiDB-lite"/>
    </source>
</evidence>
<dbReference type="AlphaFoldDB" id="A0A1N7NLG4"/>
<dbReference type="Proteomes" id="UP000186684">
    <property type="component" value="Unassembled WGS sequence"/>
</dbReference>
<dbReference type="RefSeq" id="WP_076448771.1">
    <property type="nucleotide sequence ID" value="NZ_FTOQ01000009.1"/>
</dbReference>
<dbReference type="EMBL" id="FTOQ01000009">
    <property type="protein sequence ID" value="SIS99243.1"/>
    <property type="molecule type" value="Genomic_DNA"/>
</dbReference>
<sequence length="117" mass="12566">MARRTSKSDFNEVSKDKTKDINGLRDKDNAQPRIQPPAGVKTTAFNLAPPGMSGIKTGLSHASGPQPNNGKAEPSVSEGPSNDTPWIEGRIVTMPGYTFNRLLKKSDLKDVFPSASV</sequence>
<evidence type="ECO:0000313" key="3">
    <source>
        <dbReference type="Proteomes" id="UP000186684"/>
    </source>
</evidence>
<reference evidence="3" key="1">
    <citation type="submission" date="2017-01" db="EMBL/GenBank/DDBJ databases">
        <authorList>
            <person name="Varghese N."/>
            <person name="Submissions S."/>
        </authorList>
    </citation>
    <scope>NUCLEOTIDE SEQUENCE [LARGE SCALE GENOMIC DNA]</scope>
    <source>
        <strain evidence="3">DSM 29430</strain>
    </source>
</reference>
<proteinExistence type="predicted"/>
<protein>
    <submittedName>
        <fullName evidence="2">Uncharacterized protein</fullName>
    </submittedName>
</protein>
<accession>A0A1N7NLG4</accession>
<dbReference type="OrthoDB" id="1669335at2"/>
<organism evidence="2 3">
    <name type="scientific">Roseivivax lentus</name>
    <dbReference type="NCBI Taxonomy" id="633194"/>
    <lineage>
        <taxon>Bacteria</taxon>
        <taxon>Pseudomonadati</taxon>
        <taxon>Pseudomonadota</taxon>
        <taxon>Alphaproteobacteria</taxon>
        <taxon>Rhodobacterales</taxon>
        <taxon>Roseobacteraceae</taxon>
        <taxon>Roseivivax</taxon>
    </lineage>
</organism>
<feature type="region of interest" description="Disordered" evidence="1">
    <location>
        <begin position="1"/>
        <end position="87"/>
    </location>
</feature>
<gene>
    <name evidence="2" type="ORF">SAMN05421759_1091</name>
</gene>
<name>A0A1N7NLG4_9RHOB</name>